<keyword evidence="9 10" id="KW-0131">Cell cycle</keyword>
<evidence type="ECO:0000313" key="15">
    <source>
        <dbReference type="Proteomes" id="UP000555103"/>
    </source>
</evidence>
<evidence type="ECO:0000256" key="7">
    <source>
        <dbReference type="ARBA" id="ARBA00022989"/>
    </source>
</evidence>
<dbReference type="PANTHER" id="PTHR47755:SF1">
    <property type="entry name" value="CELL DIVISION PROTEIN FTSX"/>
    <property type="match status" value="1"/>
</dbReference>
<evidence type="ECO:0000256" key="5">
    <source>
        <dbReference type="ARBA" id="ARBA00022618"/>
    </source>
</evidence>
<evidence type="ECO:0000256" key="4">
    <source>
        <dbReference type="ARBA" id="ARBA00022475"/>
    </source>
</evidence>
<evidence type="ECO:0000313" key="14">
    <source>
        <dbReference type="EMBL" id="MBB4037697.1"/>
    </source>
</evidence>
<protein>
    <recommendedName>
        <fullName evidence="3 10">Cell division protein FtsX</fullName>
    </recommendedName>
</protein>
<keyword evidence="6 11" id="KW-0812">Transmembrane</keyword>
<keyword evidence="5 10" id="KW-0132">Cell division</keyword>
<dbReference type="Pfam" id="PF18075">
    <property type="entry name" value="FtsX_ECD"/>
    <property type="match status" value="1"/>
</dbReference>
<comment type="similarity">
    <text evidence="2 10">Belongs to the ABC-4 integral membrane protein family. FtsX subfamily.</text>
</comment>
<dbReference type="GO" id="GO:0051301">
    <property type="term" value="P:cell division"/>
    <property type="evidence" value="ECO:0007669"/>
    <property type="project" value="UniProtKB-KW"/>
</dbReference>
<evidence type="ECO:0000256" key="3">
    <source>
        <dbReference type="ARBA" id="ARBA00021907"/>
    </source>
</evidence>
<evidence type="ECO:0000256" key="11">
    <source>
        <dbReference type="SAM" id="Phobius"/>
    </source>
</evidence>
<organism evidence="14 15">
    <name type="scientific">Dysgonomonas hofstadii</name>
    <dbReference type="NCBI Taxonomy" id="637886"/>
    <lineage>
        <taxon>Bacteria</taxon>
        <taxon>Pseudomonadati</taxon>
        <taxon>Bacteroidota</taxon>
        <taxon>Bacteroidia</taxon>
        <taxon>Bacteroidales</taxon>
        <taxon>Dysgonomonadaceae</taxon>
        <taxon>Dysgonomonas</taxon>
    </lineage>
</organism>
<dbReference type="Pfam" id="PF02687">
    <property type="entry name" value="FtsX"/>
    <property type="match status" value="1"/>
</dbReference>
<comment type="subcellular location">
    <subcellularLocation>
        <location evidence="1">Cell membrane</location>
        <topology evidence="1">Multi-pass membrane protein</topology>
    </subcellularLocation>
</comment>
<feature type="transmembrane region" description="Helical" evidence="11">
    <location>
        <begin position="262"/>
        <end position="283"/>
    </location>
</feature>
<accession>A0A840CNM5</accession>
<dbReference type="InterPro" id="IPR003838">
    <property type="entry name" value="ABC3_permease_C"/>
</dbReference>
<feature type="transmembrane region" description="Helical" evidence="11">
    <location>
        <begin position="166"/>
        <end position="190"/>
    </location>
</feature>
<evidence type="ECO:0000259" key="13">
    <source>
        <dbReference type="Pfam" id="PF18075"/>
    </source>
</evidence>
<evidence type="ECO:0000256" key="8">
    <source>
        <dbReference type="ARBA" id="ARBA00023136"/>
    </source>
</evidence>
<name>A0A840CNM5_9BACT</name>
<comment type="caution">
    <text evidence="14">The sequence shown here is derived from an EMBL/GenBank/DDBJ whole genome shotgun (WGS) entry which is preliminary data.</text>
</comment>
<dbReference type="EMBL" id="JACIEP010000016">
    <property type="protein sequence ID" value="MBB4037697.1"/>
    <property type="molecule type" value="Genomic_DNA"/>
</dbReference>
<dbReference type="PANTHER" id="PTHR47755">
    <property type="entry name" value="CELL DIVISION PROTEIN FTSX"/>
    <property type="match status" value="1"/>
</dbReference>
<feature type="domain" description="ABC3 transporter permease C-terminal" evidence="12">
    <location>
        <begin position="173"/>
        <end position="289"/>
    </location>
</feature>
<keyword evidence="4 10" id="KW-1003">Cell membrane</keyword>
<dbReference type="Proteomes" id="UP000555103">
    <property type="component" value="Unassembled WGS sequence"/>
</dbReference>
<evidence type="ECO:0000256" key="1">
    <source>
        <dbReference type="ARBA" id="ARBA00004651"/>
    </source>
</evidence>
<feature type="transmembrane region" description="Helical" evidence="11">
    <location>
        <begin position="222"/>
        <end position="242"/>
    </location>
</feature>
<dbReference type="PIRSF" id="PIRSF003097">
    <property type="entry name" value="FtsX"/>
    <property type="match status" value="1"/>
</dbReference>
<evidence type="ECO:0000256" key="6">
    <source>
        <dbReference type="ARBA" id="ARBA00022692"/>
    </source>
</evidence>
<dbReference type="GO" id="GO:0005886">
    <property type="term" value="C:plasma membrane"/>
    <property type="evidence" value="ECO:0007669"/>
    <property type="project" value="UniProtKB-SubCell"/>
</dbReference>
<keyword evidence="7 11" id="KW-1133">Transmembrane helix</keyword>
<dbReference type="Gene3D" id="3.30.70.3040">
    <property type="match status" value="1"/>
</dbReference>
<evidence type="ECO:0000259" key="12">
    <source>
        <dbReference type="Pfam" id="PF02687"/>
    </source>
</evidence>
<evidence type="ECO:0000256" key="10">
    <source>
        <dbReference type="PIRNR" id="PIRNR003097"/>
    </source>
</evidence>
<keyword evidence="15" id="KW-1185">Reference proteome</keyword>
<dbReference type="AlphaFoldDB" id="A0A840CNM5"/>
<dbReference type="InterPro" id="IPR004513">
    <property type="entry name" value="FtsX"/>
</dbReference>
<evidence type="ECO:0000256" key="9">
    <source>
        <dbReference type="ARBA" id="ARBA00023306"/>
    </source>
</evidence>
<reference evidence="14 15" key="1">
    <citation type="submission" date="2020-08" db="EMBL/GenBank/DDBJ databases">
        <title>Genomic Encyclopedia of Type Strains, Phase IV (KMG-IV): sequencing the most valuable type-strain genomes for metagenomic binning, comparative biology and taxonomic classification.</title>
        <authorList>
            <person name="Goeker M."/>
        </authorList>
    </citation>
    <scope>NUCLEOTIDE SEQUENCE [LARGE SCALE GENOMIC DNA]</scope>
    <source>
        <strain evidence="14 15">DSM 104969</strain>
    </source>
</reference>
<feature type="transmembrane region" description="Helical" evidence="11">
    <location>
        <begin position="12"/>
        <end position="38"/>
    </location>
</feature>
<gene>
    <name evidence="14" type="ORF">GGR21_003618</name>
</gene>
<evidence type="ECO:0000256" key="2">
    <source>
        <dbReference type="ARBA" id="ARBA00007379"/>
    </source>
</evidence>
<feature type="domain" description="FtsX extracellular" evidence="13">
    <location>
        <begin position="53"/>
        <end position="138"/>
    </location>
</feature>
<dbReference type="RefSeq" id="WP_183308525.1">
    <property type="nucleotide sequence ID" value="NZ_JACIEP010000016.1"/>
</dbReference>
<keyword evidence="8 10" id="KW-0472">Membrane</keyword>
<proteinExistence type="inferred from homology"/>
<dbReference type="InterPro" id="IPR040690">
    <property type="entry name" value="FtsX_ECD"/>
</dbReference>
<sequence>MSDKRQFKTISLFTAGVITTISITLVLFLLGLTILVGFTANGFTSYLKENLGISIELSENIDEASIAKIQKDLDNNPYVKSAVYISKEEVKKQLIEDLGRDPEEVLGYNPAKSYFDIFIKSEYVNADSIKIVEASLKKQTLKGDKIVKNIVYNEEDITSANYNLSLIGSVLLILAVILILISFTLIRSIIQLNIYSKRFLINTMQLVGATNSFIRWPFMWRMVTSGIIAAIFANIAITGVVYYVTSIFPMSISIVTMTELLIVYALVIVFGILITALATISAVNRYLRMATNKLYHV</sequence>